<dbReference type="EMBL" id="KQ120607">
    <property type="protein sequence ID" value="KMS64849.1"/>
    <property type="molecule type" value="Genomic_DNA"/>
</dbReference>
<sequence length="167" mass="18508">VEQHHNRHKQESGDREYSFHSRSDAAVRRCRRTRPSWDQRLRVGCDSAVNAVPHLNQLVEGGANPVVADLETHLQLVDFGLDLVDGQLADEGRQGVQLGRCNGVGGANHELSDRMAQNIIARLSQLLSCRLHRQEFLFMAGDEIGSDNTVDLLATDCWTAGDRVEVG</sequence>
<evidence type="ECO:0000313" key="3">
    <source>
        <dbReference type="Proteomes" id="UP000035740"/>
    </source>
</evidence>
<proteinExistence type="predicted"/>
<evidence type="ECO:0000313" key="2">
    <source>
        <dbReference type="EMBL" id="KMS64849.1"/>
    </source>
</evidence>
<accession>A0A0J7YMM1</accession>
<protein>
    <submittedName>
        <fullName evidence="2">Uncharacterized protein</fullName>
    </submittedName>
</protein>
<reference evidence="2 3" key="1">
    <citation type="journal article" date="2014" name="Nature">
        <title>The genome of the recently domesticated crop plant sugar beet (Beta vulgaris).</title>
        <authorList>
            <person name="Dohm J.C."/>
            <person name="Minoche A.E."/>
            <person name="Holtgrawe D."/>
            <person name="Capella-Gutierrez S."/>
            <person name="Zakrzewski F."/>
            <person name="Tafer H."/>
            <person name="Rupp O."/>
            <person name="Sorensen T.R."/>
            <person name="Stracke R."/>
            <person name="Reinhardt R."/>
            <person name="Goesmann A."/>
            <person name="Kraft T."/>
            <person name="Schulz B."/>
            <person name="Stadler P.F."/>
            <person name="Schmidt T."/>
            <person name="Gabaldon T."/>
            <person name="Lehrach H."/>
            <person name="Weisshaar B."/>
            <person name="Himmelbauer H."/>
        </authorList>
    </citation>
    <scope>NUCLEOTIDE SEQUENCE [LARGE SCALE GENOMIC DNA]</scope>
    <source>
        <tissue evidence="2">Taproot</tissue>
    </source>
</reference>
<organism evidence="2 3">
    <name type="scientific">Beta vulgaris subsp. vulgaris</name>
    <name type="common">Beet</name>
    <dbReference type="NCBI Taxonomy" id="3555"/>
    <lineage>
        <taxon>Eukaryota</taxon>
        <taxon>Viridiplantae</taxon>
        <taxon>Streptophyta</taxon>
        <taxon>Embryophyta</taxon>
        <taxon>Tracheophyta</taxon>
        <taxon>Spermatophyta</taxon>
        <taxon>Magnoliopsida</taxon>
        <taxon>eudicotyledons</taxon>
        <taxon>Gunneridae</taxon>
        <taxon>Pentapetalae</taxon>
        <taxon>Caryophyllales</taxon>
        <taxon>Chenopodiaceae</taxon>
        <taxon>Betoideae</taxon>
        <taxon>Beta</taxon>
    </lineage>
</organism>
<feature type="non-terminal residue" evidence="2">
    <location>
        <position position="1"/>
    </location>
</feature>
<evidence type="ECO:0000256" key="1">
    <source>
        <dbReference type="SAM" id="MobiDB-lite"/>
    </source>
</evidence>
<gene>
    <name evidence="2" type="ORF">BVRB_042040</name>
</gene>
<dbReference type="Gramene" id="KMS64849">
    <property type="protein sequence ID" value="KMS64849"/>
    <property type="gene ID" value="BVRB_042040"/>
</dbReference>
<name>A0A0J7YMM1_BETVV</name>
<keyword evidence="3" id="KW-1185">Reference proteome</keyword>
<dbReference type="Proteomes" id="UP000035740">
    <property type="component" value="Unassembled WGS sequence"/>
</dbReference>
<dbReference type="AlphaFoldDB" id="A0A0J7YMM1"/>
<feature type="region of interest" description="Disordered" evidence="1">
    <location>
        <begin position="1"/>
        <end position="20"/>
    </location>
</feature>